<sequence>MIATLVNTIGVLLIIAIIWWFWLGPRRGAAKTVAVSEQLQIVVKDGVYEPDHIRLPSGHAATLHFLREDPSPCSEWVIFPDLEISAELALNKETTVEIPAAKPGKYPFSCQMQMYRGTLTLE</sequence>
<keyword evidence="1" id="KW-0472">Membrane</keyword>
<keyword evidence="1" id="KW-0812">Transmembrane</keyword>
<proteinExistence type="predicted"/>
<evidence type="ECO:0000256" key="1">
    <source>
        <dbReference type="SAM" id="Phobius"/>
    </source>
</evidence>
<evidence type="ECO:0000313" key="4">
    <source>
        <dbReference type="Proteomes" id="UP001055658"/>
    </source>
</evidence>
<gene>
    <name evidence="3" type="ORF">MJO52_18325</name>
</gene>
<evidence type="ECO:0000259" key="2">
    <source>
        <dbReference type="Pfam" id="PF13473"/>
    </source>
</evidence>
<dbReference type="EMBL" id="CP092418">
    <property type="protein sequence ID" value="USD20995.1"/>
    <property type="molecule type" value="Genomic_DNA"/>
</dbReference>
<name>A0ABY4V9N3_9GAMM</name>
<feature type="domain" description="EfeO-type cupredoxin-like" evidence="2">
    <location>
        <begin position="14"/>
        <end position="120"/>
    </location>
</feature>
<feature type="transmembrane region" description="Helical" evidence="1">
    <location>
        <begin position="6"/>
        <end position="23"/>
    </location>
</feature>
<dbReference type="SUPFAM" id="SSF49503">
    <property type="entry name" value="Cupredoxins"/>
    <property type="match status" value="1"/>
</dbReference>
<protein>
    <submittedName>
        <fullName evidence="3">Cupredoxin domain-containing protein</fullName>
    </submittedName>
</protein>
<dbReference type="RefSeq" id="WP_252083398.1">
    <property type="nucleotide sequence ID" value="NZ_CP092418.1"/>
</dbReference>
<dbReference type="Gene3D" id="2.60.40.420">
    <property type="entry name" value="Cupredoxins - blue copper proteins"/>
    <property type="match status" value="1"/>
</dbReference>
<dbReference type="InterPro" id="IPR008972">
    <property type="entry name" value="Cupredoxin"/>
</dbReference>
<keyword evidence="4" id="KW-1185">Reference proteome</keyword>
<keyword evidence="1" id="KW-1133">Transmembrane helix</keyword>
<reference evidence="3" key="1">
    <citation type="submission" date="2022-02" db="EMBL/GenBank/DDBJ databases">
        <title>Coral-associated bacteria.</title>
        <authorList>
            <person name="Tang K."/>
            <person name="Wang X."/>
        </authorList>
    </citation>
    <scope>NUCLEOTIDE SEQUENCE</scope>
    <source>
        <strain evidence="3">SCSIO 43006</strain>
    </source>
</reference>
<organism evidence="3 4">
    <name type="scientific">Microbulbifer variabilis</name>
    <dbReference type="NCBI Taxonomy" id="266805"/>
    <lineage>
        <taxon>Bacteria</taxon>
        <taxon>Pseudomonadati</taxon>
        <taxon>Pseudomonadota</taxon>
        <taxon>Gammaproteobacteria</taxon>
        <taxon>Cellvibrionales</taxon>
        <taxon>Microbulbiferaceae</taxon>
        <taxon>Microbulbifer</taxon>
    </lineage>
</organism>
<dbReference type="InterPro" id="IPR028096">
    <property type="entry name" value="EfeO_Cupredoxin"/>
</dbReference>
<dbReference type="Proteomes" id="UP001055658">
    <property type="component" value="Chromosome"/>
</dbReference>
<dbReference type="Pfam" id="PF13473">
    <property type="entry name" value="Cupredoxin_1"/>
    <property type="match status" value="1"/>
</dbReference>
<evidence type="ECO:0000313" key="3">
    <source>
        <dbReference type="EMBL" id="USD20995.1"/>
    </source>
</evidence>
<accession>A0ABY4V9N3</accession>